<dbReference type="GO" id="GO:0016989">
    <property type="term" value="F:sigma factor antagonist activity"/>
    <property type="evidence" value="ECO:0007669"/>
    <property type="project" value="TreeGrafter"/>
</dbReference>
<evidence type="ECO:0000313" key="4">
    <source>
        <dbReference type="EMBL" id="CUQ43638.1"/>
    </source>
</evidence>
<dbReference type="EMBL" id="CZBM01000012">
    <property type="protein sequence ID" value="CUQ43638.1"/>
    <property type="molecule type" value="Genomic_DNA"/>
</dbReference>
<feature type="domain" description="Protein FecR C-terminal" evidence="3">
    <location>
        <begin position="254"/>
        <end position="321"/>
    </location>
</feature>
<dbReference type="PANTHER" id="PTHR30273:SF2">
    <property type="entry name" value="PROTEIN FECR"/>
    <property type="match status" value="1"/>
</dbReference>
<feature type="transmembrane region" description="Helical" evidence="1">
    <location>
        <begin position="86"/>
        <end position="105"/>
    </location>
</feature>
<protein>
    <submittedName>
        <fullName evidence="4">Fec operon regulator FecR</fullName>
    </submittedName>
</protein>
<proteinExistence type="predicted"/>
<dbReference type="Gene3D" id="3.55.50.30">
    <property type="match status" value="1"/>
</dbReference>
<keyword evidence="1" id="KW-1133">Transmembrane helix</keyword>
<dbReference type="Pfam" id="PF16344">
    <property type="entry name" value="FecR_C"/>
    <property type="match status" value="1"/>
</dbReference>
<dbReference type="Pfam" id="PF04773">
    <property type="entry name" value="FecR"/>
    <property type="match status" value="1"/>
</dbReference>
<organism evidence="4 5">
    <name type="scientific">Parabacteroides distasonis</name>
    <dbReference type="NCBI Taxonomy" id="823"/>
    <lineage>
        <taxon>Bacteria</taxon>
        <taxon>Pseudomonadati</taxon>
        <taxon>Bacteroidota</taxon>
        <taxon>Bacteroidia</taxon>
        <taxon>Bacteroidales</taxon>
        <taxon>Tannerellaceae</taxon>
        <taxon>Parabacteroides</taxon>
    </lineage>
</organism>
<feature type="domain" description="FecR protein" evidence="2">
    <location>
        <begin position="118"/>
        <end position="208"/>
    </location>
</feature>
<evidence type="ECO:0000256" key="1">
    <source>
        <dbReference type="SAM" id="Phobius"/>
    </source>
</evidence>
<dbReference type="InterPro" id="IPR006860">
    <property type="entry name" value="FecR"/>
</dbReference>
<evidence type="ECO:0000259" key="2">
    <source>
        <dbReference type="Pfam" id="PF04773"/>
    </source>
</evidence>
<evidence type="ECO:0000313" key="5">
    <source>
        <dbReference type="Proteomes" id="UP000095332"/>
    </source>
</evidence>
<dbReference type="InterPro" id="IPR012373">
    <property type="entry name" value="Ferrdict_sens_TM"/>
</dbReference>
<name>A0A174WGL6_PARDI</name>
<dbReference type="PIRSF" id="PIRSF018266">
    <property type="entry name" value="FecR"/>
    <property type="match status" value="1"/>
</dbReference>
<keyword evidence="1" id="KW-0812">Transmembrane</keyword>
<dbReference type="RefSeq" id="WP_057328980.1">
    <property type="nucleotide sequence ID" value="NZ_CZBM01000012.1"/>
</dbReference>
<dbReference type="Proteomes" id="UP000095332">
    <property type="component" value="Unassembled WGS sequence"/>
</dbReference>
<keyword evidence="1" id="KW-0472">Membrane</keyword>
<reference evidence="4 5" key="1">
    <citation type="submission" date="2015-09" db="EMBL/GenBank/DDBJ databases">
        <authorList>
            <consortium name="Pathogen Informatics"/>
        </authorList>
    </citation>
    <scope>NUCLEOTIDE SEQUENCE [LARGE SCALE GENOMIC DNA]</scope>
    <source>
        <strain evidence="4 5">2789STDY5834948</strain>
    </source>
</reference>
<accession>A0A174WGL6</accession>
<dbReference type="Gene3D" id="2.60.120.1440">
    <property type="match status" value="1"/>
</dbReference>
<dbReference type="InterPro" id="IPR032508">
    <property type="entry name" value="FecR_C"/>
</dbReference>
<dbReference type="PANTHER" id="PTHR30273">
    <property type="entry name" value="PERIPLASMIC SIGNAL SENSOR AND SIGMA FACTOR ACTIVATOR FECR-RELATED"/>
    <property type="match status" value="1"/>
</dbReference>
<sequence>MEKIIPWGLLIAQLKHESTPEQDVLFDAWIKETDNAGLFADITLLWDKIQEEVSEAKPDLAVSWEKMQTRIHAGQHKQRNLRRIKYSVISIAASILLLLGIGYSYQFVRQYNTNQYYSALNGKSRIILPDSSVVWLNTGSTLQYASSFIHKRQLVLEGEASFEVTKDKRHPFIVSSGDLKVKVYGTKFNVYSYPNDNNAKIALRSGSVSVSLKDGKEAFLSPGEIARINKKEQTLKIEQSDVELETFWAKKSVFFKSKSLGYICKYLERWYNVKINVDPKIAESQFYTFTVKDDSLETILRTLSKINPIKYTFDDNNRVTISSVEP</sequence>
<dbReference type="AlphaFoldDB" id="A0A174WGL6"/>
<evidence type="ECO:0000259" key="3">
    <source>
        <dbReference type="Pfam" id="PF16344"/>
    </source>
</evidence>
<gene>
    <name evidence="4" type="ORF">ERS852560_02885</name>
</gene>